<organism evidence="1 2">
    <name type="scientific">Nicotiana tabacum</name>
    <name type="common">Common tobacco</name>
    <dbReference type="NCBI Taxonomy" id="4097"/>
    <lineage>
        <taxon>Eukaryota</taxon>
        <taxon>Viridiplantae</taxon>
        <taxon>Streptophyta</taxon>
        <taxon>Embryophyta</taxon>
        <taxon>Tracheophyta</taxon>
        <taxon>Spermatophyta</taxon>
        <taxon>Magnoliopsida</taxon>
        <taxon>eudicotyledons</taxon>
        <taxon>Gunneridae</taxon>
        <taxon>Pentapetalae</taxon>
        <taxon>asterids</taxon>
        <taxon>lamiids</taxon>
        <taxon>Solanales</taxon>
        <taxon>Solanaceae</taxon>
        <taxon>Nicotianoideae</taxon>
        <taxon>Nicotianeae</taxon>
        <taxon>Nicotiana</taxon>
    </lineage>
</organism>
<evidence type="ECO:0000313" key="1">
    <source>
        <dbReference type="Proteomes" id="UP000790787"/>
    </source>
</evidence>
<sequence>MPKHSFICCLAAYKRLLIKDRLKHMGISQDNLCVIYGNEEETIEHLFFKCQLSKECLGDIMRWLNIGVTNIDFRGLDRRMTRQVKGKMCRAFVLASLAVVDYYIWKERNVALWE</sequence>
<dbReference type="Proteomes" id="UP000790787">
    <property type="component" value="Chromosome 17"/>
</dbReference>
<proteinExistence type="predicted"/>
<name>A0AC58T3D1_TOBAC</name>
<gene>
    <name evidence="2" type="primary">LOC142171918</name>
</gene>
<dbReference type="RefSeq" id="XP_075091742.1">
    <property type="nucleotide sequence ID" value="XM_075235641.1"/>
</dbReference>
<accession>A0AC58T3D1</accession>
<reference evidence="2" key="2">
    <citation type="submission" date="2025-08" db="UniProtKB">
        <authorList>
            <consortium name="RefSeq"/>
        </authorList>
    </citation>
    <scope>IDENTIFICATION</scope>
    <source>
        <tissue evidence="2">Leaf</tissue>
    </source>
</reference>
<evidence type="ECO:0000313" key="2">
    <source>
        <dbReference type="RefSeq" id="XP_075091742.1"/>
    </source>
</evidence>
<reference evidence="1" key="1">
    <citation type="journal article" date="2014" name="Nat. Commun.">
        <title>The tobacco genome sequence and its comparison with those of tomato and potato.</title>
        <authorList>
            <person name="Sierro N."/>
            <person name="Battey J.N."/>
            <person name="Ouadi S."/>
            <person name="Bakaher N."/>
            <person name="Bovet L."/>
            <person name="Willig A."/>
            <person name="Goepfert S."/>
            <person name="Peitsch M.C."/>
            <person name="Ivanov N.V."/>
        </authorList>
    </citation>
    <scope>NUCLEOTIDE SEQUENCE [LARGE SCALE GENOMIC DNA]</scope>
</reference>
<keyword evidence="1" id="KW-1185">Reference proteome</keyword>
<protein>
    <submittedName>
        <fullName evidence="2">Uncharacterized protein LOC142171918</fullName>
    </submittedName>
</protein>